<evidence type="ECO:0000259" key="3">
    <source>
        <dbReference type="PROSITE" id="PS50263"/>
    </source>
</evidence>
<accession>A0AAN0M9L6</accession>
<evidence type="ECO:0000256" key="1">
    <source>
        <dbReference type="ARBA" id="ARBA00008129"/>
    </source>
</evidence>
<dbReference type="CDD" id="cd07564">
    <property type="entry name" value="nitrilases_CHs"/>
    <property type="match status" value="1"/>
</dbReference>
<reference evidence="4 5" key="2">
    <citation type="submission" date="2024-08" db="EMBL/GenBank/DDBJ databases">
        <title>Phylogenomic analyses of a clade within the roseobacter group suggest taxonomic reassignments of species of the genera Aestuariivita, Citreicella, Loktanella, Nautella, Pelagibaca, Ruegeria, Thalassobius, Thiobacimonas and Tropicibacter, and the proposal o.</title>
        <authorList>
            <person name="Jeon C.O."/>
        </authorList>
    </citation>
    <scope>NUCLEOTIDE SEQUENCE [LARGE SCALE GENOMIC DNA]</scope>
    <source>
        <strain evidence="4 5">SS1-5</strain>
    </source>
</reference>
<dbReference type="KEGG" id="yrh:AABB31_21785"/>
<name>A0AAN0M9L6_9RHOB</name>
<dbReference type="InterPro" id="IPR044149">
    <property type="entry name" value="Nitrilases_CHs"/>
</dbReference>
<dbReference type="AlphaFoldDB" id="A0AAN0M9L6"/>
<dbReference type="SUPFAM" id="SSF56317">
    <property type="entry name" value="Carbon-nitrogen hydrolase"/>
    <property type="match status" value="1"/>
</dbReference>
<dbReference type="RefSeq" id="WP_342076830.1">
    <property type="nucleotide sequence ID" value="NZ_CP151767.2"/>
</dbReference>
<evidence type="ECO:0000256" key="2">
    <source>
        <dbReference type="ARBA" id="ARBA00022801"/>
    </source>
</evidence>
<dbReference type="PANTHER" id="PTHR46044:SF14">
    <property type="entry name" value="ARYLACETONITRILASE"/>
    <property type="match status" value="1"/>
</dbReference>
<protein>
    <submittedName>
        <fullName evidence="4">Carbon-nitrogen hydrolase family protein</fullName>
    </submittedName>
</protein>
<evidence type="ECO:0000313" key="4">
    <source>
        <dbReference type="EMBL" id="WZU67519.1"/>
    </source>
</evidence>
<evidence type="ECO:0000313" key="5">
    <source>
        <dbReference type="Proteomes" id="UP001470809"/>
    </source>
</evidence>
<sequence length="329" mass="36404">MTKIAAVQAAPEWLDAKGTTDKTIALIEQAGRQDIRLLGFGESWLPGYPHMIFLHPPMETMPMVMKYRENAICIDGPEMKAIREACERAGVWVMLGFAERDKGSIYAAQALIDDHGNLRMTRRKLRPTHMERTVWGEGPATDIKVVETPFATVGGLVCFENVQPIMRHGMYALGEQIHVACWPSFGLFKGLRKTYAFSKEANLNECFSYALQGQCFVIAANSIIRPEDIDTVTMGNDALKEFIQPGGGAAAVYGPDGYRLTEPLDEHEDGFAIAEFDASYIEKAKIFADPAGHYFRPDVAKHIFEGKNTSVVAQDAADQPDPERLTAAD</sequence>
<comment type="similarity">
    <text evidence="1">Belongs to the carbon-nitrogen hydrolase superfamily. Nitrilase family.</text>
</comment>
<dbReference type="Pfam" id="PF00795">
    <property type="entry name" value="CN_hydrolase"/>
    <property type="match status" value="1"/>
</dbReference>
<dbReference type="Proteomes" id="UP001470809">
    <property type="component" value="Chromosome"/>
</dbReference>
<dbReference type="PROSITE" id="PS50263">
    <property type="entry name" value="CN_HYDROLASE"/>
    <property type="match status" value="1"/>
</dbReference>
<dbReference type="Gene3D" id="3.60.110.10">
    <property type="entry name" value="Carbon-nitrogen hydrolase"/>
    <property type="match status" value="1"/>
</dbReference>
<keyword evidence="5" id="KW-1185">Reference proteome</keyword>
<dbReference type="GO" id="GO:0016787">
    <property type="term" value="F:hydrolase activity"/>
    <property type="evidence" value="ECO:0007669"/>
    <property type="project" value="UniProtKB-KW"/>
</dbReference>
<dbReference type="PANTHER" id="PTHR46044">
    <property type="entry name" value="NITRILASE"/>
    <property type="match status" value="1"/>
</dbReference>
<proteinExistence type="inferred from homology"/>
<dbReference type="EMBL" id="CP151767">
    <property type="protein sequence ID" value="WZU67519.1"/>
    <property type="molecule type" value="Genomic_DNA"/>
</dbReference>
<dbReference type="InterPro" id="IPR036526">
    <property type="entry name" value="C-N_Hydrolase_sf"/>
</dbReference>
<reference evidence="5" key="1">
    <citation type="submission" date="2024-04" db="EMBL/GenBank/DDBJ databases">
        <title>Phylogenomic analyses of a clade within the roseobacter group suggest taxonomic reassignments of species of the genera Aestuariivita, Citreicella, Loktanella, Nautella, Pelagibaca, Ruegeria, Thalassobius, Thiobacimonas and Tropicibacter, and the proposal o.</title>
        <authorList>
            <person name="Jeon C.O."/>
        </authorList>
    </citation>
    <scope>NUCLEOTIDE SEQUENCE [LARGE SCALE GENOMIC DNA]</scope>
    <source>
        <strain evidence="5">SS1-5</strain>
    </source>
</reference>
<organism evidence="4 5">
    <name type="scientific">Yoonia rhodophyticola</name>
    <dbReference type="NCBI Taxonomy" id="3137370"/>
    <lineage>
        <taxon>Bacteria</taxon>
        <taxon>Pseudomonadati</taxon>
        <taxon>Pseudomonadota</taxon>
        <taxon>Alphaproteobacteria</taxon>
        <taxon>Rhodobacterales</taxon>
        <taxon>Paracoccaceae</taxon>
        <taxon>Yoonia</taxon>
    </lineage>
</organism>
<keyword evidence="2 4" id="KW-0378">Hydrolase</keyword>
<dbReference type="InterPro" id="IPR003010">
    <property type="entry name" value="C-N_Hydrolase"/>
</dbReference>
<gene>
    <name evidence="4" type="ORF">AABB31_21785</name>
</gene>
<feature type="domain" description="CN hydrolase" evidence="3">
    <location>
        <begin position="2"/>
        <end position="278"/>
    </location>
</feature>